<accession>A0ABU7FV39</accession>
<comment type="caution">
    <text evidence="2">The sequence shown here is derived from an EMBL/GenBank/DDBJ whole genome shotgun (WGS) entry which is preliminary data.</text>
</comment>
<sequence>MFSVIFGGLAGFALGRADLSIAAFGLIMGALFGLASIAERKRMEHYGFLPRTGHSASAAERRED</sequence>
<proteinExistence type="predicted"/>
<evidence type="ECO:0000313" key="2">
    <source>
        <dbReference type="EMBL" id="MED7827985.1"/>
    </source>
</evidence>
<dbReference type="RefSeq" id="WP_329512349.1">
    <property type="nucleotide sequence ID" value="NZ_BAAAYZ010000168.1"/>
</dbReference>
<organism evidence="2 3">
    <name type="scientific">Streptomyces chiangmaiensis</name>
    <dbReference type="NCBI Taxonomy" id="766497"/>
    <lineage>
        <taxon>Bacteria</taxon>
        <taxon>Bacillati</taxon>
        <taxon>Actinomycetota</taxon>
        <taxon>Actinomycetes</taxon>
        <taxon>Kitasatosporales</taxon>
        <taxon>Streptomycetaceae</taxon>
        <taxon>Streptomyces</taxon>
    </lineage>
</organism>
<evidence type="ECO:0000313" key="3">
    <source>
        <dbReference type="Proteomes" id="UP001333996"/>
    </source>
</evidence>
<reference evidence="2" key="1">
    <citation type="submission" date="2024-01" db="EMBL/GenBank/DDBJ databases">
        <title>First draft genome sequence data of TA4-1, the type strain of Gram-positive actinobacterium Streptomyces chiangmaiensis.</title>
        <authorList>
            <person name="Yasawong M."/>
            <person name="Nantapong N."/>
        </authorList>
    </citation>
    <scope>NUCLEOTIDE SEQUENCE</scope>
    <source>
        <strain evidence="2">TA4-1</strain>
    </source>
</reference>
<name>A0ABU7FV39_9ACTN</name>
<gene>
    <name evidence="2" type="ORF">VXC91_40395</name>
</gene>
<feature type="transmembrane region" description="Helical" evidence="1">
    <location>
        <begin position="20"/>
        <end position="38"/>
    </location>
</feature>
<keyword evidence="1" id="KW-0472">Membrane</keyword>
<protein>
    <recommendedName>
        <fullName evidence="4">Glycine zipper family protein</fullName>
    </recommendedName>
</protein>
<evidence type="ECO:0000256" key="1">
    <source>
        <dbReference type="SAM" id="Phobius"/>
    </source>
</evidence>
<keyword evidence="1" id="KW-1133">Transmembrane helix</keyword>
<keyword evidence="3" id="KW-1185">Reference proteome</keyword>
<evidence type="ECO:0008006" key="4">
    <source>
        <dbReference type="Google" id="ProtNLM"/>
    </source>
</evidence>
<keyword evidence="1" id="KW-0812">Transmembrane</keyword>
<dbReference type="EMBL" id="JAYWVC010000295">
    <property type="protein sequence ID" value="MED7827985.1"/>
    <property type="molecule type" value="Genomic_DNA"/>
</dbReference>
<dbReference type="Proteomes" id="UP001333996">
    <property type="component" value="Unassembled WGS sequence"/>
</dbReference>